<dbReference type="Gene3D" id="3.40.630.30">
    <property type="match status" value="1"/>
</dbReference>
<organism evidence="2 3">
    <name type="scientific">Halobacillus locisalis</name>
    <dbReference type="NCBI Taxonomy" id="220753"/>
    <lineage>
        <taxon>Bacteria</taxon>
        <taxon>Bacillati</taxon>
        <taxon>Bacillota</taxon>
        <taxon>Bacilli</taxon>
        <taxon>Bacillales</taxon>
        <taxon>Bacillaceae</taxon>
        <taxon>Halobacillus</taxon>
    </lineage>
</organism>
<dbReference type="EMBL" id="JACEFG010000001">
    <property type="protein sequence ID" value="MBA2174602.1"/>
    <property type="molecule type" value="Genomic_DNA"/>
</dbReference>
<dbReference type="PANTHER" id="PTHR43617">
    <property type="entry name" value="L-AMINO ACID N-ACETYLTRANSFERASE"/>
    <property type="match status" value="1"/>
</dbReference>
<dbReference type="PANTHER" id="PTHR43617:SF30">
    <property type="entry name" value="HISTONE ACETYLTRANSFERASE"/>
    <property type="match status" value="1"/>
</dbReference>
<dbReference type="PROSITE" id="PS51186">
    <property type="entry name" value="GNAT"/>
    <property type="match status" value="1"/>
</dbReference>
<proteinExistence type="predicted"/>
<feature type="domain" description="N-acetyltransferase" evidence="1">
    <location>
        <begin position="1"/>
        <end position="162"/>
    </location>
</feature>
<accession>A0A838CR44</accession>
<evidence type="ECO:0000313" key="3">
    <source>
        <dbReference type="Proteomes" id="UP000571017"/>
    </source>
</evidence>
<gene>
    <name evidence="2" type="ORF">H0266_06725</name>
</gene>
<dbReference type="CDD" id="cd04301">
    <property type="entry name" value="NAT_SF"/>
    <property type="match status" value="1"/>
</dbReference>
<dbReference type="Pfam" id="PF00583">
    <property type="entry name" value="Acetyltransf_1"/>
    <property type="match status" value="1"/>
</dbReference>
<dbReference type="RefSeq" id="WP_181471591.1">
    <property type="nucleotide sequence ID" value="NZ_JACEFG010000001.1"/>
</dbReference>
<dbReference type="AlphaFoldDB" id="A0A838CR44"/>
<keyword evidence="2" id="KW-0808">Transferase</keyword>
<comment type="caution">
    <text evidence="2">The sequence shown here is derived from an EMBL/GenBank/DDBJ whole genome shotgun (WGS) entry which is preliminary data.</text>
</comment>
<sequence>MKIRQATKEDASGIAMVTVQSWQSTYKGIVDDKVLREMTVEGKTERWKTKIGDGSILFVAEEKGHIIGYVHAGKERTGKSGYDGELYAIYLLEQYQGRNIGQSLIRRVAIELRKRQFTSMIVWVMDGNDAVHFYLKLGAKHTRNDQLKLGDTTHLLSGLGWTKLESLTQKNTLG</sequence>
<dbReference type="InterPro" id="IPR050276">
    <property type="entry name" value="MshD_Acetyltransferase"/>
</dbReference>
<reference evidence="2 3" key="1">
    <citation type="journal article" date="2004" name="Extremophiles">
        <title>Halobacillus locisalis sp. nov., a halophilic bacterium isolated from a marine solar saltern of the Yellow Sea in Korea.</title>
        <authorList>
            <person name="Yoon J.H."/>
            <person name="Kang K.H."/>
            <person name="Oh T.K."/>
            <person name="Park Y.H."/>
        </authorList>
    </citation>
    <scope>NUCLEOTIDE SEQUENCE [LARGE SCALE GENOMIC DNA]</scope>
    <source>
        <strain evidence="2 3">KCTC 3788</strain>
    </source>
</reference>
<dbReference type="InterPro" id="IPR016181">
    <property type="entry name" value="Acyl_CoA_acyltransferase"/>
</dbReference>
<name>A0A838CR44_9BACI</name>
<evidence type="ECO:0000313" key="2">
    <source>
        <dbReference type="EMBL" id="MBA2174602.1"/>
    </source>
</evidence>
<evidence type="ECO:0000259" key="1">
    <source>
        <dbReference type="PROSITE" id="PS51186"/>
    </source>
</evidence>
<dbReference type="Proteomes" id="UP000571017">
    <property type="component" value="Unassembled WGS sequence"/>
</dbReference>
<dbReference type="InterPro" id="IPR000182">
    <property type="entry name" value="GNAT_dom"/>
</dbReference>
<dbReference type="GO" id="GO:0016747">
    <property type="term" value="F:acyltransferase activity, transferring groups other than amino-acyl groups"/>
    <property type="evidence" value="ECO:0007669"/>
    <property type="project" value="InterPro"/>
</dbReference>
<dbReference type="SUPFAM" id="SSF55729">
    <property type="entry name" value="Acyl-CoA N-acyltransferases (Nat)"/>
    <property type="match status" value="1"/>
</dbReference>
<keyword evidence="3" id="KW-1185">Reference proteome</keyword>
<protein>
    <submittedName>
        <fullName evidence="2">GNAT family N-acetyltransferase</fullName>
    </submittedName>
</protein>